<dbReference type="EMBL" id="CP113088">
    <property type="protein sequence ID" value="WAC01825.1"/>
    <property type="molecule type" value="Genomic_DNA"/>
</dbReference>
<gene>
    <name evidence="1" type="ORF">N7U66_18405</name>
</gene>
<dbReference type="AlphaFoldDB" id="A0A9E8MVQ2"/>
<evidence type="ECO:0000313" key="2">
    <source>
        <dbReference type="Proteomes" id="UP001164705"/>
    </source>
</evidence>
<sequence>MLDQKPKTIKDLKSPKGTFLLGHLPQFNVSNKHQVLERWVEESR</sequence>
<dbReference type="RefSeq" id="WP_267676423.1">
    <property type="nucleotide sequence ID" value="NZ_CP113088.1"/>
</dbReference>
<name>A0A9E8MVQ2_9FLAO</name>
<proteinExistence type="predicted"/>
<accession>A0A9E8MVQ2</accession>
<dbReference type="Proteomes" id="UP001164705">
    <property type="component" value="Chromosome"/>
</dbReference>
<reference evidence="1" key="1">
    <citation type="submission" date="2022-11" db="EMBL/GenBank/DDBJ databases">
        <title>Lacinutrix neustonica HL-RS19T sp. nov., isolated from the surface microlayer sample of brackish Lake Shihwa.</title>
        <authorList>
            <person name="Choi J.Y."/>
            <person name="Hwang C.Y."/>
        </authorList>
    </citation>
    <scope>NUCLEOTIDE SEQUENCE</scope>
    <source>
        <strain evidence="1">HL-RS19</strain>
    </source>
</reference>
<organism evidence="1 2">
    <name type="scientific">Lacinutrix neustonica</name>
    <dbReference type="NCBI Taxonomy" id="2980107"/>
    <lineage>
        <taxon>Bacteria</taxon>
        <taxon>Pseudomonadati</taxon>
        <taxon>Bacteroidota</taxon>
        <taxon>Flavobacteriia</taxon>
        <taxon>Flavobacteriales</taxon>
        <taxon>Flavobacteriaceae</taxon>
        <taxon>Lacinutrix</taxon>
    </lineage>
</organism>
<protein>
    <submittedName>
        <fullName evidence="1">Uncharacterized protein</fullName>
    </submittedName>
</protein>
<dbReference type="KEGG" id="lnu:N7U66_18405"/>
<keyword evidence="2" id="KW-1185">Reference proteome</keyword>
<evidence type="ECO:0000313" key="1">
    <source>
        <dbReference type="EMBL" id="WAC01825.1"/>
    </source>
</evidence>